<dbReference type="Pfam" id="PF00501">
    <property type="entry name" value="AMP-binding"/>
    <property type="match status" value="1"/>
</dbReference>
<dbReference type="EMBL" id="AQGU01000025">
    <property type="protein sequence ID" value="MBE0359850.1"/>
    <property type="molecule type" value="Genomic_DNA"/>
</dbReference>
<sequence>MLLHELLTQQAKKNHNKNVLGHKKDWLSYQQLTELVIQYSHIFNFLKISKGQRIAIYLPKTFEAVISIFATSACGGVFVPVNPILKARQVEHILQDCSASILITNQARLNLLDLKDHNDLRHIILIDSITDNFDGKKVWNWQELKLIKTSQNAFPDIIDSDISAIFYTSGSTGKAKGVVLNHRNLVMGAKSVSAYLPCLSSDVMLAVQPLSFDYGFSQLTLAFLNGASCYMEDYIFEQDLLNTIVDQKITCLALVPPLWARLANCHWPEELRSQIRYFCNTGGVMPKPILTSLRQHMPNAQPYLMYGLTEAFRSCYLPPEQIEKKANSFGKAIPNAQISVINDVGHECSPFEHGELVHRGVLVSQGYWNDDFKTAERFRPAPNTLPQVPLPEIAVWSGDIVYKDQDGYFYFVSRKDDMIKTSGYRVSPQEVEEVLYQFLNVQEAIVIGIPHDDLGQVLLAVINSKQTLDEKSILKHCKVDLPNYMLPKKIIFTDSLPRNNNGKFDRLFWQKKYQNLFIKSN</sequence>
<keyword evidence="4" id="KW-1185">Reference proteome</keyword>
<accession>A0ABR9DZX6</accession>
<comment type="caution">
    <text evidence="3">The sequence shown here is derived from an EMBL/GenBank/DDBJ whole genome shotgun (WGS) entry which is preliminary data.</text>
</comment>
<evidence type="ECO:0008006" key="5">
    <source>
        <dbReference type="Google" id="ProtNLM"/>
    </source>
</evidence>
<evidence type="ECO:0000313" key="3">
    <source>
        <dbReference type="EMBL" id="MBE0359850.1"/>
    </source>
</evidence>
<dbReference type="InterPro" id="IPR042099">
    <property type="entry name" value="ANL_N_sf"/>
</dbReference>
<reference evidence="3 4" key="1">
    <citation type="submission" date="2015-06" db="EMBL/GenBank/DDBJ databases">
        <title>Genome sequence of Pseudoalteromonas aliena.</title>
        <authorList>
            <person name="Xie B.-B."/>
            <person name="Rong J.-C."/>
            <person name="Qin Q.-L."/>
            <person name="Zhang Y.-Z."/>
        </authorList>
    </citation>
    <scope>NUCLEOTIDE SEQUENCE [LARGE SCALE GENOMIC DNA]</scope>
    <source>
        <strain evidence="3 4">SW19</strain>
    </source>
</reference>
<dbReference type="RefSeq" id="WP_193155797.1">
    <property type="nucleotide sequence ID" value="NZ_AQGU01000025.1"/>
</dbReference>
<dbReference type="NCBIfam" id="TIGR03098">
    <property type="entry name" value="ligase_PEP_1"/>
    <property type="match status" value="1"/>
</dbReference>
<evidence type="ECO:0000259" key="1">
    <source>
        <dbReference type="Pfam" id="PF00501"/>
    </source>
</evidence>
<dbReference type="InterPro" id="IPR017529">
    <property type="entry name" value="AcylCoA_ligase_PEP_1"/>
</dbReference>
<dbReference type="InterPro" id="IPR000873">
    <property type="entry name" value="AMP-dep_synth/lig_dom"/>
</dbReference>
<organism evidence="3 4">
    <name type="scientific">Pseudoalteromonas aliena SW19</name>
    <dbReference type="NCBI Taxonomy" id="1314866"/>
    <lineage>
        <taxon>Bacteria</taxon>
        <taxon>Pseudomonadati</taxon>
        <taxon>Pseudomonadota</taxon>
        <taxon>Gammaproteobacteria</taxon>
        <taxon>Alteromonadales</taxon>
        <taxon>Pseudoalteromonadaceae</taxon>
        <taxon>Pseudoalteromonas</taxon>
    </lineage>
</organism>
<dbReference type="Gene3D" id="3.40.50.12780">
    <property type="entry name" value="N-terminal domain of ligase-like"/>
    <property type="match status" value="1"/>
</dbReference>
<gene>
    <name evidence="3" type="ORF">PALI_a1169</name>
</gene>
<protein>
    <recommendedName>
        <fullName evidence="5">Acyl-CoA ligase (AMP-forming), exosortase A system-associated</fullName>
    </recommendedName>
</protein>
<evidence type="ECO:0000259" key="2">
    <source>
        <dbReference type="Pfam" id="PF13193"/>
    </source>
</evidence>
<feature type="domain" description="AMP-dependent synthetase/ligase" evidence="1">
    <location>
        <begin position="8"/>
        <end position="368"/>
    </location>
</feature>
<dbReference type="InterPro" id="IPR020845">
    <property type="entry name" value="AMP-binding_CS"/>
</dbReference>
<feature type="domain" description="AMP-binding enzyme C-terminal" evidence="2">
    <location>
        <begin position="430"/>
        <end position="503"/>
    </location>
</feature>
<dbReference type="PANTHER" id="PTHR43767:SF1">
    <property type="entry name" value="NONRIBOSOMAL PEPTIDE SYNTHASE PES1 (EUROFUNG)-RELATED"/>
    <property type="match status" value="1"/>
</dbReference>
<dbReference type="InterPro" id="IPR050237">
    <property type="entry name" value="ATP-dep_AMP-bd_enzyme"/>
</dbReference>
<dbReference type="Gene3D" id="3.30.300.30">
    <property type="match status" value="1"/>
</dbReference>
<name>A0ABR9DZX6_9GAMM</name>
<dbReference type="PROSITE" id="PS00455">
    <property type="entry name" value="AMP_BINDING"/>
    <property type="match status" value="1"/>
</dbReference>
<dbReference type="SUPFAM" id="SSF56801">
    <property type="entry name" value="Acetyl-CoA synthetase-like"/>
    <property type="match status" value="1"/>
</dbReference>
<dbReference type="InterPro" id="IPR025110">
    <property type="entry name" value="AMP-bd_C"/>
</dbReference>
<evidence type="ECO:0000313" key="4">
    <source>
        <dbReference type="Proteomes" id="UP000648482"/>
    </source>
</evidence>
<dbReference type="Pfam" id="PF13193">
    <property type="entry name" value="AMP-binding_C"/>
    <property type="match status" value="1"/>
</dbReference>
<dbReference type="InterPro" id="IPR045851">
    <property type="entry name" value="AMP-bd_C_sf"/>
</dbReference>
<dbReference type="Proteomes" id="UP000648482">
    <property type="component" value="Unassembled WGS sequence"/>
</dbReference>
<proteinExistence type="predicted"/>
<dbReference type="PANTHER" id="PTHR43767">
    <property type="entry name" value="LONG-CHAIN-FATTY-ACID--COA LIGASE"/>
    <property type="match status" value="1"/>
</dbReference>